<gene>
    <name evidence="1" type="ORF">ACCUM_1198</name>
</gene>
<dbReference type="EMBL" id="SWAD01000090">
    <property type="protein sequence ID" value="TMQ75517.1"/>
    <property type="molecule type" value="Genomic_DNA"/>
</dbReference>
<proteinExistence type="predicted"/>
<reference evidence="1 2" key="1">
    <citation type="submission" date="2019-04" db="EMBL/GenBank/DDBJ databases">
        <title>A novel phosphate-accumulating bacterium identified in bioreactor for phosphate removal from wastewater.</title>
        <authorList>
            <person name="Kotlyarov R.Y."/>
            <person name="Beletsky A.V."/>
            <person name="Kallistova A.Y."/>
            <person name="Dorofeev A.G."/>
            <person name="Nikolaev Y.Y."/>
            <person name="Pimenov N.V."/>
            <person name="Ravin N.V."/>
            <person name="Mardanov A.V."/>
        </authorList>
    </citation>
    <scope>NUCLEOTIDE SEQUENCE [LARGE SCALE GENOMIC DNA]</scope>
    <source>
        <strain evidence="1 2">Bin19</strain>
    </source>
</reference>
<keyword evidence="2" id="KW-1185">Reference proteome</keyword>
<evidence type="ECO:0000313" key="1">
    <source>
        <dbReference type="EMBL" id="TMQ75517.1"/>
    </source>
</evidence>
<name>A0A5S4EJI5_9PROT</name>
<comment type="caution">
    <text evidence="1">The sequence shown here is derived from an EMBL/GenBank/DDBJ whole genome shotgun (WGS) entry which is preliminary data.</text>
</comment>
<dbReference type="AlphaFoldDB" id="A0A5S4EJI5"/>
<dbReference type="Proteomes" id="UP000306324">
    <property type="component" value="Unassembled WGS sequence"/>
</dbReference>
<evidence type="ECO:0000313" key="2">
    <source>
        <dbReference type="Proteomes" id="UP000306324"/>
    </source>
</evidence>
<organism evidence="1 2">
    <name type="scientific">Candidatus Accumulibacter phosphatis</name>
    <dbReference type="NCBI Taxonomy" id="327160"/>
    <lineage>
        <taxon>Bacteria</taxon>
        <taxon>Pseudomonadati</taxon>
        <taxon>Pseudomonadota</taxon>
        <taxon>Betaproteobacteria</taxon>
        <taxon>Candidatus Accumulibacter</taxon>
    </lineage>
</organism>
<accession>A0A5S4EJI5</accession>
<sequence length="121" mass="14152">MSPPPKSRFLDGFEFPPKLWALYERMTWPEKNFENRAYCEKRVSIPVGLVFLAVWLHLSQQRREEGIPPLTDEDWQAMTIEEINAVSEKALSRFLEEQMEALDMCLAQGRLSVLNPLMRVL</sequence>
<protein>
    <submittedName>
        <fullName evidence="1">Uncharacterized protein</fullName>
    </submittedName>
</protein>